<dbReference type="RefSeq" id="WP_342826761.1">
    <property type="nucleotide sequence ID" value="NZ_CP046146.1"/>
</dbReference>
<dbReference type="SUPFAM" id="SSF48498">
    <property type="entry name" value="Tetracyclin repressor-like, C-terminal domain"/>
    <property type="match status" value="1"/>
</dbReference>
<dbReference type="InterPro" id="IPR036271">
    <property type="entry name" value="Tet_transcr_reg_TetR-rel_C_sf"/>
</dbReference>
<organism evidence="7 8">
    <name type="scientific">Candidatus Lucifugimonas marina</name>
    <dbReference type="NCBI Taxonomy" id="3038979"/>
    <lineage>
        <taxon>Bacteria</taxon>
        <taxon>Bacillati</taxon>
        <taxon>Chloroflexota</taxon>
        <taxon>Dehalococcoidia</taxon>
        <taxon>SAR202 cluster</taxon>
        <taxon>Candidatus Lucifugimonadales</taxon>
        <taxon>Candidatus Lucifugimonadaceae</taxon>
        <taxon>Candidatus Lucifugimonas</taxon>
    </lineage>
</organism>
<reference evidence="8" key="3">
    <citation type="submission" date="2023-06" db="EMBL/GenBank/DDBJ databases">
        <title>Pangenomics reveal diversification of enzyme families and niche specialization in globally abundant SAR202 bacteria.</title>
        <authorList>
            <person name="Saw J.H.W."/>
        </authorList>
    </citation>
    <scope>NUCLEOTIDE SEQUENCE [LARGE SCALE GENOMIC DNA]</scope>
    <source>
        <strain evidence="8">JH1073</strain>
    </source>
</reference>
<dbReference type="InterPro" id="IPR041490">
    <property type="entry name" value="KstR2_TetR_C"/>
</dbReference>
<protein>
    <submittedName>
        <fullName evidence="7">TetR family transcriptional regulator</fullName>
    </submittedName>
</protein>
<evidence type="ECO:0000256" key="4">
    <source>
        <dbReference type="PROSITE-ProRule" id="PRU00335"/>
    </source>
</evidence>
<gene>
    <name evidence="6" type="ORF">GKO46_12220</name>
    <name evidence="7" type="ORF">GKO48_13385</name>
</gene>
<dbReference type="PROSITE" id="PS50977">
    <property type="entry name" value="HTH_TETR_2"/>
    <property type="match status" value="1"/>
</dbReference>
<reference evidence="8 9" key="1">
    <citation type="submission" date="2019-11" db="EMBL/GenBank/DDBJ databases">
        <authorList>
            <person name="Cho J.-C."/>
        </authorList>
    </citation>
    <scope>NUCLEOTIDE SEQUENCE [LARGE SCALE GENOMIC DNA]</scope>
    <source>
        <strain evidence="7 8">JH1073</strain>
        <strain evidence="6 9">JH702</strain>
    </source>
</reference>
<feature type="domain" description="HTH tetR-type" evidence="5">
    <location>
        <begin position="10"/>
        <end position="70"/>
    </location>
</feature>
<evidence type="ECO:0000313" key="8">
    <source>
        <dbReference type="Proteomes" id="UP001219901"/>
    </source>
</evidence>
<evidence type="ECO:0000259" key="5">
    <source>
        <dbReference type="PROSITE" id="PS50977"/>
    </source>
</evidence>
<reference evidence="7" key="2">
    <citation type="journal article" date="2023" name="Nat. Commun.">
        <title>Cultivation of marine bacteria of the SAR202 clade.</title>
        <authorList>
            <person name="Lim Y."/>
            <person name="Seo J.H."/>
            <person name="Giovannoni S.J."/>
            <person name="Kang I."/>
            <person name="Cho J.C."/>
        </authorList>
    </citation>
    <scope>NUCLEOTIDE SEQUENCE</scope>
    <source>
        <strain evidence="7">JH1073</strain>
    </source>
</reference>
<evidence type="ECO:0000256" key="2">
    <source>
        <dbReference type="ARBA" id="ARBA00023125"/>
    </source>
</evidence>
<dbReference type="PROSITE" id="PS01081">
    <property type="entry name" value="HTH_TETR_1"/>
    <property type="match status" value="1"/>
</dbReference>
<dbReference type="Pfam" id="PF17932">
    <property type="entry name" value="TetR_C_24"/>
    <property type="match status" value="1"/>
</dbReference>
<keyword evidence="1" id="KW-0805">Transcription regulation</keyword>
<dbReference type="PANTHER" id="PTHR30055">
    <property type="entry name" value="HTH-TYPE TRANSCRIPTIONAL REGULATOR RUTR"/>
    <property type="match status" value="1"/>
</dbReference>
<dbReference type="EMBL" id="CP046147">
    <property type="protein sequence ID" value="WFG40552.1"/>
    <property type="molecule type" value="Genomic_DNA"/>
</dbReference>
<dbReference type="InterPro" id="IPR023772">
    <property type="entry name" value="DNA-bd_HTH_TetR-type_CS"/>
</dbReference>
<keyword evidence="2 4" id="KW-0238">DNA-binding</keyword>
<proteinExistence type="predicted"/>
<dbReference type="EMBL" id="WMBE01000004">
    <property type="protein sequence ID" value="MDG0867831.1"/>
    <property type="molecule type" value="Genomic_DNA"/>
</dbReference>
<evidence type="ECO:0000256" key="3">
    <source>
        <dbReference type="ARBA" id="ARBA00023163"/>
    </source>
</evidence>
<dbReference type="PRINTS" id="PR00455">
    <property type="entry name" value="HTHTETR"/>
</dbReference>
<dbReference type="Gene3D" id="1.10.357.10">
    <property type="entry name" value="Tetracycline Repressor, domain 2"/>
    <property type="match status" value="1"/>
</dbReference>
<dbReference type="Proteomes" id="UP001321249">
    <property type="component" value="Unassembled WGS sequence"/>
</dbReference>
<accession>A0AAJ6CUH1</accession>
<dbReference type="Pfam" id="PF00440">
    <property type="entry name" value="TetR_N"/>
    <property type="match status" value="1"/>
</dbReference>
<feature type="DNA-binding region" description="H-T-H motif" evidence="4">
    <location>
        <begin position="33"/>
        <end position="52"/>
    </location>
</feature>
<dbReference type="AlphaFoldDB" id="A0AAJ6CUH1"/>
<sequence length="220" mass="24525">MATRTRLDHQTRQHQIVEAARDLIASGGVDALTIRGIASKVGVTEAAIYRHVASKEEVILLLIQEVEESLFQAISRATRSDRHALERLEHMLQLHVSYVELRQGISFVVIAQAAQFEEPRVRSAGRRLVEKYLSLVAEIISQGIERDEIDETVMPDAAAMIFFGMIQSAVTRWLFDPSTHPLGENAVSMWKLFRTSLEFSDEDADLHANENAASDNGVGS</sequence>
<dbReference type="InterPro" id="IPR050109">
    <property type="entry name" value="HTH-type_TetR-like_transc_reg"/>
</dbReference>
<evidence type="ECO:0000313" key="9">
    <source>
        <dbReference type="Proteomes" id="UP001321249"/>
    </source>
</evidence>
<dbReference type="PANTHER" id="PTHR30055:SF240">
    <property type="entry name" value="HTH-TYPE TRANSCRIPTIONAL REGULATOR ACRR"/>
    <property type="match status" value="1"/>
</dbReference>
<evidence type="ECO:0000313" key="6">
    <source>
        <dbReference type="EMBL" id="MDG0867831.1"/>
    </source>
</evidence>
<dbReference type="InterPro" id="IPR009057">
    <property type="entry name" value="Homeodomain-like_sf"/>
</dbReference>
<dbReference type="GO" id="GO:0003700">
    <property type="term" value="F:DNA-binding transcription factor activity"/>
    <property type="evidence" value="ECO:0007669"/>
    <property type="project" value="TreeGrafter"/>
</dbReference>
<dbReference type="SUPFAM" id="SSF46689">
    <property type="entry name" value="Homeodomain-like"/>
    <property type="match status" value="1"/>
</dbReference>
<dbReference type="Proteomes" id="UP001219901">
    <property type="component" value="Chromosome"/>
</dbReference>
<dbReference type="GO" id="GO:0000976">
    <property type="term" value="F:transcription cis-regulatory region binding"/>
    <property type="evidence" value="ECO:0007669"/>
    <property type="project" value="TreeGrafter"/>
</dbReference>
<evidence type="ECO:0000313" key="7">
    <source>
        <dbReference type="EMBL" id="WFG40552.1"/>
    </source>
</evidence>
<evidence type="ECO:0000256" key="1">
    <source>
        <dbReference type="ARBA" id="ARBA00023015"/>
    </source>
</evidence>
<name>A0AAJ6CUH1_9CHLR</name>
<keyword evidence="8" id="KW-1185">Reference proteome</keyword>
<keyword evidence="3" id="KW-0804">Transcription</keyword>
<dbReference type="InterPro" id="IPR001647">
    <property type="entry name" value="HTH_TetR"/>
</dbReference>